<dbReference type="STRING" id="50990.A0A4Y7Q399"/>
<evidence type="ECO:0000256" key="3">
    <source>
        <dbReference type="ARBA" id="ARBA00022692"/>
    </source>
</evidence>
<proteinExistence type="predicted"/>
<evidence type="ECO:0000313" key="12">
    <source>
        <dbReference type="Proteomes" id="UP000294933"/>
    </source>
</evidence>
<dbReference type="PROSITE" id="PS50939">
    <property type="entry name" value="CYTOCHROME_B561"/>
    <property type="match status" value="1"/>
</dbReference>
<evidence type="ECO:0000256" key="8">
    <source>
        <dbReference type="SAM" id="Phobius"/>
    </source>
</evidence>
<evidence type="ECO:0000256" key="5">
    <source>
        <dbReference type="ARBA" id="ARBA00022989"/>
    </source>
</evidence>
<dbReference type="InterPro" id="IPR015920">
    <property type="entry name" value="Cellobiose_DH-like_cyt"/>
</dbReference>
<dbReference type="SMART" id="SM00664">
    <property type="entry name" value="DoH"/>
    <property type="match status" value="1"/>
</dbReference>
<feature type="domain" description="Cytochrome b561" evidence="10">
    <location>
        <begin position="145"/>
        <end position="355"/>
    </location>
</feature>
<evidence type="ECO:0000256" key="4">
    <source>
        <dbReference type="ARBA" id="ARBA00022982"/>
    </source>
</evidence>
<dbReference type="SUPFAM" id="SSF49344">
    <property type="entry name" value="CBD9-like"/>
    <property type="match status" value="1"/>
</dbReference>
<feature type="transmembrane region" description="Helical" evidence="8">
    <location>
        <begin position="184"/>
        <end position="209"/>
    </location>
</feature>
<comment type="subcellular location">
    <subcellularLocation>
        <location evidence="1">Membrane</location>
    </subcellularLocation>
</comment>
<dbReference type="InterPro" id="IPR006593">
    <property type="entry name" value="Cyt_b561/ferric_Rdtase_TM"/>
</dbReference>
<evidence type="ECO:0000313" key="11">
    <source>
        <dbReference type="EMBL" id="TDL21688.1"/>
    </source>
</evidence>
<dbReference type="CDD" id="cd08760">
    <property type="entry name" value="Cyt_b561_FRRS1_like"/>
    <property type="match status" value="1"/>
</dbReference>
<reference evidence="11 12" key="1">
    <citation type="submission" date="2018-06" db="EMBL/GenBank/DDBJ databases">
        <title>A transcriptomic atlas of mushroom development highlights an independent origin of complex multicellularity.</title>
        <authorList>
            <consortium name="DOE Joint Genome Institute"/>
            <person name="Krizsan K."/>
            <person name="Almasi E."/>
            <person name="Merenyi Z."/>
            <person name="Sahu N."/>
            <person name="Viragh M."/>
            <person name="Koszo T."/>
            <person name="Mondo S."/>
            <person name="Kiss B."/>
            <person name="Balint B."/>
            <person name="Kues U."/>
            <person name="Barry K."/>
            <person name="Hegedus J.C."/>
            <person name="Henrissat B."/>
            <person name="Johnson J."/>
            <person name="Lipzen A."/>
            <person name="Ohm R."/>
            <person name="Nagy I."/>
            <person name="Pangilinan J."/>
            <person name="Yan J."/>
            <person name="Xiong Y."/>
            <person name="Grigoriev I.V."/>
            <person name="Hibbett D.S."/>
            <person name="Nagy L.G."/>
        </authorList>
    </citation>
    <scope>NUCLEOTIDE SEQUENCE [LARGE SCALE GENOMIC DNA]</scope>
    <source>
        <strain evidence="11 12">SZMC22713</strain>
    </source>
</reference>
<sequence length="393" mass="41476">MCMSAVVNGSEVQYVLQSTGSKTVGWMAIGFGQTMANSPMVIMWSNSDGSVTLSQRQASAEVMPTVVASPPRVATLSQSLTTASGSQPKFGFTIASNGLTKQNIIWAFGTTNPGSSAVNAPLTQHDPSGSGTLSLDLSKTTTTTGSADPASASSSPTTTGSGSSSGGTTTGSNLSTYLPYQKLIIAHASVSSIAFLVFLPFGALLARYLRTFSPSWFRGHWIVQFGLGGPLAITGVALGIASVSSQGVKHLDDDHKKWGIGLLILYLVQCSLGGVIHFFKPSPSSRFSGRRPPQNYTHAVLGLAIIVLGFVQVRSGYHTEWPKMTGRSVPNAVGIVWYIWLVVLPLAYGAGLFLLPRQFAQEKTSHLAGQARPLSPYADNVALNSTDMRMRTA</sequence>
<feature type="region of interest" description="Disordered" evidence="7">
    <location>
        <begin position="117"/>
        <end position="169"/>
    </location>
</feature>
<keyword evidence="3 8" id="KW-0812">Transmembrane</keyword>
<keyword evidence="6 8" id="KW-0472">Membrane</keyword>
<dbReference type="OrthoDB" id="19261at2759"/>
<dbReference type="Pfam" id="PF03188">
    <property type="entry name" value="Cytochrom_B561"/>
    <property type="match status" value="1"/>
</dbReference>
<dbReference type="Proteomes" id="UP000294933">
    <property type="component" value="Unassembled WGS sequence"/>
</dbReference>
<dbReference type="Gene3D" id="1.20.120.1770">
    <property type="match status" value="1"/>
</dbReference>
<evidence type="ECO:0000256" key="7">
    <source>
        <dbReference type="SAM" id="MobiDB-lite"/>
    </source>
</evidence>
<protein>
    <submittedName>
        <fullName evidence="11">CBD9-like protein</fullName>
    </submittedName>
</protein>
<dbReference type="GO" id="GO:0016020">
    <property type="term" value="C:membrane"/>
    <property type="evidence" value="ECO:0007669"/>
    <property type="project" value="UniProtKB-SubCell"/>
</dbReference>
<dbReference type="SMART" id="SM00665">
    <property type="entry name" value="B561"/>
    <property type="match status" value="1"/>
</dbReference>
<evidence type="ECO:0000256" key="2">
    <source>
        <dbReference type="ARBA" id="ARBA00022448"/>
    </source>
</evidence>
<dbReference type="Gene3D" id="2.60.40.1210">
    <property type="entry name" value="Cellobiose dehydrogenase, cytochrome domain"/>
    <property type="match status" value="1"/>
</dbReference>
<dbReference type="VEuPathDB" id="FungiDB:BD410DRAFT_815258"/>
<dbReference type="InterPro" id="IPR005018">
    <property type="entry name" value="DOMON_domain"/>
</dbReference>
<keyword evidence="4" id="KW-0249">Electron transport</keyword>
<evidence type="ECO:0000259" key="9">
    <source>
        <dbReference type="PROSITE" id="PS50836"/>
    </source>
</evidence>
<dbReference type="CDD" id="cd09630">
    <property type="entry name" value="CDH_like_cytochrome"/>
    <property type="match status" value="1"/>
</dbReference>
<dbReference type="EMBL" id="ML170179">
    <property type="protein sequence ID" value="TDL21688.1"/>
    <property type="molecule type" value="Genomic_DNA"/>
</dbReference>
<dbReference type="PANTHER" id="PTHR47797">
    <property type="entry name" value="DEHYDROGENASE, PUTATIVE (AFU_ORTHOLOGUE AFUA_8G05805)-RELATED"/>
    <property type="match status" value="1"/>
</dbReference>
<feature type="transmembrane region" description="Helical" evidence="8">
    <location>
        <begin position="258"/>
        <end position="279"/>
    </location>
</feature>
<dbReference type="PANTHER" id="PTHR47797:SF3">
    <property type="entry name" value="CYTOCHROME B561 DOMAIN-CONTAINING PROTEIN"/>
    <property type="match status" value="1"/>
</dbReference>
<feature type="domain" description="DOMON" evidence="9">
    <location>
        <begin position="1"/>
        <end position="109"/>
    </location>
</feature>
<dbReference type="PROSITE" id="PS50836">
    <property type="entry name" value="DOMON"/>
    <property type="match status" value="1"/>
</dbReference>
<name>A0A4Y7Q399_9AGAM</name>
<evidence type="ECO:0000256" key="6">
    <source>
        <dbReference type="ARBA" id="ARBA00023136"/>
    </source>
</evidence>
<keyword evidence="5 8" id="KW-1133">Transmembrane helix</keyword>
<dbReference type="AlphaFoldDB" id="A0A4Y7Q399"/>
<keyword evidence="2" id="KW-0813">Transport</keyword>
<feature type="compositionally biased region" description="Low complexity" evidence="7">
    <location>
        <begin position="126"/>
        <end position="162"/>
    </location>
</feature>
<accession>A0A4Y7Q399</accession>
<feature type="transmembrane region" description="Helical" evidence="8">
    <location>
        <begin position="337"/>
        <end position="355"/>
    </location>
</feature>
<gene>
    <name evidence="11" type="ORF">BD410DRAFT_815258</name>
</gene>
<keyword evidence="12" id="KW-1185">Reference proteome</keyword>
<evidence type="ECO:0000259" key="10">
    <source>
        <dbReference type="PROSITE" id="PS50939"/>
    </source>
</evidence>
<feature type="transmembrane region" description="Helical" evidence="8">
    <location>
        <begin position="299"/>
        <end position="317"/>
    </location>
</feature>
<feature type="transmembrane region" description="Helical" evidence="8">
    <location>
        <begin position="221"/>
        <end position="243"/>
    </location>
</feature>
<dbReference type="Pfam" id="PF16010">
    <property type="entry name" value="CDH-cyt"/>
    <property type="match status" value="1"/>
</dbReference>
<evidence type="ECO:0000256" key="1">
    <source>
        <dbReference type="ARBA" id="ARBA00004370"/>
    </source>
</evidence>
<organism evidence="11 12">
    <name type="scientific">Rickenella mellea</name>
    <dbReference type="NCBI Taxonomy" id="50990"/>
    <lineage>
        <taxon>Eukaryota</taxon>
        <taxon>Fungi</taxon>
        <taxon>Dikarya</taxon>
        <taxon>Basidiomycota</taxon>
        <taxon>Agaricomycotina</taxon>
        <taxon>Agaricomycetes</taxon>
        <taxon>Hymenochaetales</taxon>
        <taxon>Rickenellaceae</taxon>
        <taxon>Rickenella</taxon>
    </lineage>
</organism>